<dbReference type="InterPro" id="IPR012340">
    <property type="entry name" value="NA-bd_OB-fold"/>
</dbReference>
<name>A0ABQ7ARW6_BRACR</name>
<feature type="region of interest" description="Disordered" evidence="1">
    <location>
        <begin position="154"/>
        <end position="176"/>
    </location>
</feature>
<protein>
    <recommendedName>
        <fullName evidence="4">Replication factor A C-terminal domain-containing protein</fullName>
    </recommendedName>
</protein>
<accession>A0ABQ7ARW6</accession>
<evidence type="ECO:0000256" key="1">
    <source>
        <dbReference type="SAM" id="MobiDB-lite"/>
    </source>
</evidence>
<dbReference type="SUPFAM" id="SSF50249">
    <property type="entry name" value="Nucleic acid-binding proteins"/>
    <property type="match status" value="1"/>
</dbReference>
<proteinExistence type="predicted"/>
<sequence length="176" mass="18942">MCVQATIMPATVNLNRLATHKPHLKAGAVYSLIGFDVTRLNWLFRYLLNLSGRVTGIKMYKGWCYVSCSQCAKKLQRTVASFTCLSCNNINTVGVLRYRVEMSVADETVKLCLFVSIGCIEPLLTQAGDGVNPDMEGDDDNGEDNSGAISVAAKVKAGGSSQAEGASDKVKKARKA</sequence>
<dbReference type="EMBL" id="QGKV02001556">
    <property type="protein sequence ID" value="KAF3517095.1"/>
    <property type="molecule type" value="Genomic_DNA"/>
</dbReference>
<gene>
    <name evidence="2" type="ORF">DY000_02063557</name>
</gene>
<reference evidence="2 3" key="1">
    <citation type="journal article" date="2020" name="BMC Genomics">
        <title>Intraspecific diversification of the crop wild relative Brassica cretica Lam. using demographic model selection.</title>
        <authorList>
            <person name="Kioukis A."/>
            <person name="Michalopoulou V.A."/>
            <person name="Briers L."/>
            <person name="Pirintsos S."/>
            <person name="Studholme D.J."/>
            <person name="Pavlidis P."/>
            <person name="Sarris P.F."/>
        </authorList>
    </citation>
    <scope>NUCLEOTIDE SEQUENCE [LARGE SCALE GENOMIC DNA]</scope>
    <source>
        <strain evidence="3">cv. PFS-1207/04</strain>
    </source>
</reference>
<organism evidence="2 3">
    <name type="scientific">Brassica cretica</name>
    <name type="common">Mustard</name>
    <dbReference type="NCBI Taxonomy" id="69181"/>
    <lineage>
        <taxon>Eukaryota</taxon>
        <taxon>Viridiplantae</taxon>
        <taxon>Streptophyta</taxon>
        <taxon>Embryophyta</taxon>
        <taxon>Tracheophyta</taxon>
        <taxon>Spermatophyta</taxon>
        <taxon>Magnoliopsida</taxon>
        <taxon>eudicotyledons</taxon>
        <taxon>Gunneridae</taxon>
        <taxon>Pentapetalae</taxon>
        <taxon>rosids</taxon>
        <taxon>malvids</taxon>
        <taxon>Brassicales</taxon>
        <taxon>Brassicaceae</taxon>
        <taxon>Brassiceae</taxon>
        <taxon>Brassica</taxon>
    </lineage>
</organism>
<evidence type="ECO:0008006" key="4">
    <source>
        <dbReference type="Google" id="ProtNLM"/>
    </source>
</evidence>
<dbReference type="Proteomes" id="UP000266723">
    <property type="component" value="Unassembled WGS sequence"/>
</dbReference>
<keyword evidence="3" id="KW-1185">Reference proteome</keyword>
<comment type="caution">
    <text evidence="2">The sequence shown here is derived from an EMBL/GenBank/DDBJ whole genome shotgun (WGS) entry which is preliminary data.</text>
</comment>
<evidence type="ECO:0000313" key="3">
    <source>
        <dbReference type="Proteomes" id="UP000266723"/>
    </source>
</evidence>
<dbReference type="Gene3D" id="2.40.50.140">
    <property type="entry name" value="Nucleic acid-binding proteins"/>
    <property type="match status" value="1"/>
</dbReference>
<evidence type="ECO:0000313" key="2">
    <source>
        <dbReference type="EMBL" id="KAF3517095.1"/>
    </source>
</evidence>